<evidence type="ECO:0000256" key="1">
    <source>
        <dbReference type="SAM" id="MobiDB-lite"/>
    </source>
</evidence>
<dbReference type="AlphaFoldDB" id="A0A8K0XMT5"/>
<gene>
    <name evidence="2" type="ORF">BXZ70DRAFT_363486</name>
</gene>
<proteinExistence type="predicted"/>
<comment type="caution">
    <text evidence="2">The sequence shown here is derived from an EMBL/GenBank/DDBJ whole genome shotgun (WGS) entry which is preliminary data.</text>
</comment>
<accession>A0A8K0XMT5</accession>
<keyword evidence="3" id="KW-1185">Reference proteome</keyword>
<protein>
    <submittedName>
        <fullName evidence="2">Uncharacterized protein</fullName>
    </submittedName>
</protein>
<feature type="region of interest" description="Disordered" evidence="1">
    <location>
        <begin position="1"/>
        <end position="36"/>
    </location>
</feature>
<evidence type="ECO:0000313" key="2">
    <source>
        <dbReference type="EMBL" id="KAH8094520.1"/>
    </source>
</evidence>
<dbReference type="EMBL" id="JAEVFJ010000026">
    <property type="protein sequence ID" value="KAH8094520.1"/>
    <property type="molecule type" value="Genomic_DNA"/>
</dbReference>
<organism evidence="2 3">
    <name type="scientific">Cristinia sonorae</name>
    <dbReference type="NCBI Taxonomy" id="1940300"/>
    <lineage>
        <taxon>Eukaryota</taxon>
        <taxon>Fungi</taxon>
        <taxon>Dikarya</taxon>
        <taxon>Basidiomycota</taxon>
        <taxon>Agaricomycotina</taxon>
        <taxon>Agaricomycetes</taxon>
        <taxon>Agaricomycetidae</taxon>
        <taxon>Agaricales</taxon>
        <taxon>Pleurotineae</taxon>
        <taxon>Stephanosporaceae</taxon>
        <taxon>Cristinia</taxon>
    </lineage>
</organism>
<evidence type="ECO:0000313" key="3">
    <source>
        <dbReference type="Proteomes" id="UP000813824"/>
    </source>
</evidence>
<name>A0A8K0XMT5_9AGAR</name>
<dbReference type="Proteomes" id="UP000813824">
    <property type="component" value="Unassembled WGS sequence"/>
</dbReference>
<feature type="compositionally biased region" description="Low complexity" evidence="1">
    <location>
        <begin position="26"/>
        <end position="36"/>
    </location>
</feature>
<sequence>MRHGNGETPPKRQSSGFRPRSFFGYKQTPKTTTLQQPPSSILMKLDADILLHVVSLIGVEYTDELLALSLTCRALHTAALPILYSEVRLPHCYSLMVFCRSVLSHPQTRGSYIRKLGVMIPACSMGSGHILRTWQCIYKPYIGPFLPTPLPRVWHPFLPALLSDVLRISINLRSIFFPFLGEWLAAYPTLASSVAMLRNVRALDICYLGDNSDDALEDDANSPLKYLQDTLKEVSFDRSFSLSATSAIQCSHVVGLRLHSLPIDPATGLPTPINVLASMFPNILQLACDTVPQSLQDLPKTGRKQLRSGSQQAQQSGLWSKIDTLSGSIESLYLLAIEHPVTSLRIDTGGISITRRSNSALRAILESSQPEQLSFSSGGRGENPYEGYTSISSLPRLTHLYLNVRFSGFSLESWKWYLAVPIEAAAVPNLTHLVIQIGDLIFHFDAASIEPLAMAIASVCSRTLQYIVFGNAAGYFICKEVTWNLDIDADTPDKLPLSLQPSSSPEAYTWMSPFTSGADLEITPAGMRECAKGRSMFSMAMP</sequence>
<reference evidence="2" key="1">
    <citation type="journal article" date="2021" name="New Phytol.">
        <title>Evolutionary innovations through gain and loss of genes in the ectomycorrhizal Boletales.</title>
        <authorList>
            <person name="Wu G."/>
            <person name="Miyauchi S."/>
            <person name="Morin E."/>
            <person name="Kuo A."/>
            <person name="Drula E."/>
            <person name="Varga T."/>
            <person name="Kohler A."/>
            <person name="Feng B."/>
            <person name="Cao Y."/>
            <person name="Lipzen A."/>
            <person name="Daum C."/>
            <person name="Hundley H."/>
            <person name="Pangilinan J."/>
            <person name="Johnson J."/>
            <person name="Barry K."/>
            <person name="LaButti K."/>
            <person name="Ng V."/>
            <person name="Ahrendt S."/>
            <person name="Min B."/>
            <person name="Choi I.G."/>
            <person name="Park H."/>
            <person name="Plett J.M."/>
            <person name="Magnuson J."/>
            <person name="Spatafora J.W."/>
            <person name="Nagy L.G."/>
            <person name="Henrissat B."/>
            <person name="Grigoriev I.V."/>
            <person name="Yang Z.L."/>
            <person name="Xu J."/>
            <person name="Martin F.M."/>
        </authorList>
    </citation>
    <scope>NUCLEOTIDE SEQUENCE</scope>
    <source>
        <strain evidence="2">KKN 215</strain>
    </source>
</reference>